<keyword evidence="2" id="KW-1185">Reference proteome</keyword>
<gene>
    <name evidence="1" type="ORF">MRATA1EN1_LOCUS27271</name>
</gene>
<accession>A0ABN8ZX49</accession>
<protein>
    <submittedName>
        <fullName evidence="1">Uncharacterized protein</fullName>
    </submittedName>
</protein>
<reference evidence="1" key="1">
    <citation type="submission" date="2023-04" db="EMBL/GenBank/DDBJ databases">
        <authorList>
            <consortium name="ELIXIR-Norway"/>
        </authorList>
    </citation>
    <scope>NUCLEOTIDE SEQUENCE [LARGE SCALE GENOMIC DNA]</scope>
</reference>
<dbReference type="EMBL" id="OX459943">
    <property type="protein sequence ID" value="CAI9178309.1"/>
    <property type="molecule type" value="Genomic_DNA"/>
</dbReference>
<name>A0ABN8ZX49_RANTA</name>
<evidence type="ECO:0000313" key="1">
    <source>
        <dbReference type="EMBL" id="CAI9178309.1"/>
    </source>
</evidence>
<evidence type="ECO:0000313" key="2">
    <source>
        <dbReference type="Proteomes" id="UP001176941"/>
    </source>
</evidence>
<sequence length="122" mass="12787">MTGQLQTGGEALKCQVRNSPRPSLKPGIASWMGGPGSLIGLPERSQVGRRRPSAKSCWTDGRLTLSWKPCFSGQPENVTQGGDGALPAAVTGLGPKAARLLPTPLLGQVTQILWLSISLSVK</sequence>
<organism evidence="1 2">
    <name type="scientific">Rangifer tarandus platyrhynchus</name>
    <name type="common">Svalbard reindeer</name>
    <dbReference type="NCBI Taxonomy" id="3082113"/>
    <lineage>
        <taxon>Eukaryota</taxon>
        <taxon>Metazoa</taxon>
        <taxon>Chordata</taxon>
        <taxon>Craniata</taxon>
        <taxon>Vertebrata</taxon>
        <taxon>Euteleostomi</taxon>
        <taxon>Mammalia</taxon>
        <taxon>Eutheria</taxon>
        <taxon>Laurasiatheria</taxon>
        <taxon>Artiodactyla</taxon>
        <taxon>Ruminantia</taxon>
        <taxon>Pecora</taxon>
        <taxon>Cervidae</taxon>
        <taxon>Odocoileinae</taxon>
        <taxon>Rangifer</taxon>
    </lineage>
</organism>
<proteinExistence type="predicted"/>
<dbReference type="Proteomes" id="UP001176941">
    <property type="component" value="Chromosome 7"/>
</dbReference>